<dbReference type="GO" id="GO:0005886">
    <property type="term" value="C:plasma membrane"/>
    <property type="evidence" value="ECO:0007669"/>
    <property type="project" value="TreeGrafter"/>
</dbReference>
<dbReference type="InterPro" id="IPR008023">
    <property type="entry name" value="DUF748"/>
</dbReference>
<comment type="caution">
    <text evidence="1">The sequence shown here is derived from an EMBL/GenBank/DDBJ whole genome shotgun (WGS) entry which is preliminary data.</text>
</comment>
<reference evidence="1 2" key="1">
    <citation type="submission" date="2017-11" db="EMBL/GenBank/DDBJ databases">
        <title>Genome-resolved metagenomics identifies genetic mobility, metabolic interactions, and unexpected diversity in perchlorate-reducing communities.</title>
        <authorList>
            <person name="Barnum T.P."/>
            <person name="Figueroa I.A."/>
            <person name="Carlstrom C.I."/>
            <person name="Lucas L.N."/>
            <person name="Engelbrektson A.L."/>
            <person name="Coates J.D."/>
        </authorList>
    </citation>
    <scope>NUCLEOTIDE SEQUENCE [LARGE SCALE GENOMIC DNA]</scope>
    <source>
        <strain evidence="1">BM706</strain>
    </source>
</reference>
<sequence length="630" mass="70675">MKKLLVFFLIIGVILFGVKFGLDYYLSNRFSSDVEKYLSDSLGTKVSIDNISTNIISSVAVNNVSITEPGTDDLFASVKKAKASYDLSDVLKKKLNISNIDIYDTFVNVVRYKNNNFNFDKFKNLVMDFSVFPDNRIYAAEIDKTKKTGFKVNVNKVKAENMVLAYNDKKANQSVKTGSINANATIDPLDFDVNGTLFNKEKINIKGKKEGEAIKADISLYGLDVTKYKAFYDEFIKGYDLVIHPSVIDVKGTVTAGKKLEYDIDALIRRMQVNYSGIDFLIVNQNINIKDKLITLKDFNVDIKIKNKKVSSVKLNGTFKDFNELKATFDAKLFEADFMKLFDVLRQEMKTKGGTLKGSIDMNIKDDLLKMNAKGNIPNLEYAFITEDKKKIRFPGSNVKISTNMKNMKFDVLASGNIFKGSFNVDGVLNVKKDLFMSANFKAAKLSGLEFLKLNKMDKIPVHGELEGDFKLTGKNFDIKTFAGNGNLKLTKAVYNTMGLGSLIQKSGNDKLKELTMKDISTKVTLKDERFSFSKIEGTGDEFNVDGGGSVGLDMGMDFSVNLKPVIKYLENSSLGKYITKDDVIIIKFIGTVFEPDVKTNIDDLFKAKVKDKLKDKLEDKAKDLLKKLF</sequence>
<dbReference type="Pfam" id="PF05359">
    <property type="entry name" value="DUF748"/>
    <property type="match status" value="1"/>
</dbReference>
<dbReference type="Proteomes" id="UP000234857">
    <property type="component" value="Unassembled WGS sequence"/>
</dbReference>
<evidence type="ECO:0000313" key="2">
    <source>
        <dbReference type="Proteomes" id="UP000234857"/>
    </source>
</evidence>
<accession>A0A2N5ZCE1</accession>
<dbReference type="EMBL" id="PKTG01000116">
    <property type="protein sequence ID" value="PLX16351.1"/>
    <property type="molecule type" value="Genomic_DNA"/>
</dbReference>
<dbReference type="PANTHER" id="PTHR30441">
    <property type="entry name" value="DUF748 DOMAIN-CONTAINING PROTEIN"/>
    <property type="match status" value="1"/>
</dbReference>
<dbReference type="GO" id="GO:0090313">
    <property type="term" value="P:regulation of protein targeting to membrane"/>
    <property type="evidence" value="ECO:0007669"/>
    <property type="project" value="TreeGrafter"/>
</dbReference>
<gene>
    <name evidence="1" type="ORF">C0601_10300</name>
</gene>
<dbReference type="PANTHER" id="PTHR30441:SF8">
    <property type="entry name" value="DUF748 DOMAIN-CONTAINING PROTEIN"/>
    <property type="match status" value="1"/>
</dbReference>
<name>A0A2N5ZCE1_MUIH1</name>
<proteinExistence type="predicted"/>
<dbReference type="AlphaFoldDB" id="A0A2N5ZCE1"/>
<evidence type="ECO:0000313" key="1">
    <source>
        <dbReference type="EMBL" id="PLX16351.1"/>
    </source>
</evidence>
<organism evidence="1 2">
    <name type="scientific">Muiribacterium halophilum</name>
    <dbReference type="NCBI Taxonomy" id="2053465"/>
    <lineage>
        <taxon>Bacteria</taxon>
        <taxon>Candidatus Muiribacteriota</taxon>
        <taxon>Candidatus Muiribacteriia</taxon>
        <taxon>Candidatus Muiribacteriales</taxon>
        <taxon>Candidatus Muiribacteriaceae</taxon>
        <taxon>Candidatus Muiribacterium</taxon>
    </lineage>
</organism>
<dbReference type="InterPro" id="IPR052894">
    <property type="entry name" value="AsmA-related"/>
</dbReference>
<protein>
    <submittedName>
        <fullName evidence="1">Uncharacterized protein</fullName>
    </submittedName>
</protein>